<dbReference type="InterPro" id="IPR050739">
    <property type="entry name" value="MFP"/>
</dbReference>
<dbReference type="Gene3D" id="2.40.30.170">
    <property type="match status" value="1"/>
</dbReference>
<sequence>MDIDITPRRISAPEPSLEVPTNDKSIWIGGLLVLFFGFGGFTFWAAVAPLDSAAIAPGVVAVESARKTVQHFEGGIVSEILVREGDHVTSGQLLLRMDNTEASSQLEIVRSQYLSLLAREARLIAERDELTKIAFAPELLAVKDDPRIADSMIGEQRLFESRRKALAGEKAVLQQRAEQLNEQILGLKAQADSKLTRIKLYQEEITGLKDLFKKGLGDKSRLREWERLVAELEGERAEHQASIAAARVQISETQLQINQLDRRLESEVATDLRDVETKLADLRERIRALEKTLARTEIYAPVPGSIVGMGQHTIGGVIRPGDKILDIVPNDEDLIVEAQVQPVDIDRVEPGLEADLRMSAFNTRTTPVITGKVLTVSADRLMNQQTGVPYYLARIRVTAVGMDKLRGRTLQAGMPVEVMIKTGERTFLDYLIRPLMDRFAVAFTEE</sequence>
<dbReference type="InterPro" id="IPR010129">
    <property type="entry name" value="T1SS_HlyD"/>
</dbReference>
<gene>
    <name evidence="13" type="ORF">HUK38_10425</name>
</gene>
<dbReference type="EMBL" id="JABVCQ010000022">
    <property type="protein sequence ID" value="MBB1126641.1"/>
    <property type="molecule type" value="Genomic_DNA"/>
</dbReference>
<dbReference type="InterPro" id="IPR006144">
    <property type="entry name" value="Secretion_HlyD_CS"/>
</dbReference>
<feature type="coiled-coil region" evidence="10">
    <location>
        <begin position="163"/>
        <end position="197"/>
    </location>
</feature>
<evidence type="ECO:0000256" key="3">
    <source>
        <dbReference type="ARBA" id="ARBA00022448"/>
    </source>
</evidence>
<dbReference type="Gene3D" id="2.40.50.100">
    <property type="match status" value="1"/>
</dbReference>
<organism evidence="13 14">
    <name type="scientific">Thiospirillum jenense</name>
    <dbReference type="NCBI Taxonomy" id="1653858"/>
    <lineage>
        <taxon>Bacteria</taxon>
        <taxon>Pseudomonadati</taxon>
        <taxon>Pseudomonadota</taxon>
        <taxon>Gammaproteobacteria</taxon>
        <taxon>Chromatiales</taxon>
        <taxon>Chromatiaceae</taxon>
        <taxon>Thiospirillum</taxon>
    </lineage>
</organism>
<dbReference type="Pfam" id="PF25994">
    <property type="entry name" value="HH_AprE"/>
    <property type="match status" value="1"/>
</dbReference>
<evidence type="ECO:0000256" key="1">
    <source>
        <dbReference type="ARBA" id="ARBA00004377"/>
    </source>
</evidence>
<dbReference type="RefSeq" id="WP_182584264.1">
    <property type="nucleotide sequence ID" value="NZ_JABVCQ010000022.1"/>
</dbReference>
<keyword evidence="6 9" id="KW-0812">Transmembrane</keyword>
<dbReference type="GO" id="GO:0005886">
    <property type="term" value="C:plasma membrane"/>
    <property type="evidence" value="ECO:0007669"/>
    <property type="project" value="UniProtKB-SubCell"/>
</dbReference>
<name>A0A839HDC7_9GAMM</name>
<proteinExistence type="inferred from homology"/>
<evidence type="ECO:0000256" key="8">
    <source>
        <dbReference type="ARBA" id="ARBA00023136"/>
    </source>
</evidence>
<evidence type="ECO:0000256" key="10">
    <source>
        <dbReference type="SAM" id="Coils"/>
    </source>
</evidence>
<dbReference type="GO" id="GO:0009306">
    <property type="term" value="P:protein secretion"/>
    <property type="evidence" value="ECO:0007669"/>
    <property type="project" value="InterPro"/>
</dbReference>
<accession>A0A839HDC7</accession>
<dbReference type="Proteomes" id="UP000548632">
    <property type="component" value="Unassembled WGS sequence"/>
</dbReference>
<keyword evidence="4 9" id="KW-1003">Cell membrane</keyword>
<dbReference type="NCBIfam" id="TIGR01843">
    <property type="entry name" value="type_I_hlyD"/>
    <property type="match status" value="1"/>
</dbReference>
<evidence type="ECO:0000256" key="5">
    <source>
        <dbReference type="ARBA" id="ARBA00022519"/>
    </source>
</evidence>
<feature type="transmembrane region" description="Helical" evidence="9">
    <location>
        <begin position="26"/>
        <end position="47"/>
    </location>
</feature>
<dbReference type="PRINTS" id="PR01490">
    <property type="entry name" value="RTXTOXIND"/>
</dbReference>
<evidence type="ECO:0000256" key="2">
    <source>
        <dbReference type="ARBA" id="ARBA00009477"/>
    </source>
</evidence>
<dbReference type="InterPro" id="IPR058982">
    <property type="entry name" value="Beta-barrel_AprE"/>
</dbReference>
<evidence type="ECO:0000256" key="9">
    <source>
        <dbReference type="RuleBase" id="RU365093"/>
    </source>
</evidence>
<evidence type="ECO:0000259" key="11">
    <source>
        <dbReference type="Pfam" id="PF25994"/>
    </source>
</evidence>
<keyword evidence="10" id="KW-0175">Coiled coil</keyword>
<evidence type="ECO:0000256" key="4">
    <source>
        <dbReference type="ARBA" id="ARBA00022475"/>
    </source>
</evidence>
<keyword evidence="5 9" id="KW-0997">Cell inner membrane</keyword>
<reference evidence="13 14" key="1">
    <citation type="journal article" date="2020" name="Arch. Microbiol.">
        <title>The genome sequence of the giant phototrophic gammaproteobacterium Thiospirillum jenense gives insight into its physiological properties and phylogenetic relationships.</title>
        <authorList>
            <person name="Imhoff J.F."/>
            <person name="Meyer T.E."/>
            <person name="Kyndt J.A."/>
        </authorList>
    </citation>
    <scope>NUCLEOTIDE SEQUENCE [LARGE SCALE GENOMIC DNA]</scope>
    <source>
        <strain evidence="13 14">DSM 216</strain>
    </source>
</reference>
<keyword evidence="3 9" id="KW-0813">Transport</keyword>
<dbReference type="PROSITE" id="PS00543">
    <property type="entry name" value="HLYD_FAMILY"/>
    <property type="match status" value="1"/>
</dbReference>
<dbReference type="Pfam" id="PF26002">
    <property type="entry name" value="Beta-barrel_AprE"/>
    <property type="match status" value="1"/>
</dbReference>
<keyword evidence="8 9" id="KW-0472">Membrane</keyword>
<keyword evidence="7 9" id="KW-1133">Transmembrane helix</keyword>
<feature type="domain" description="AprE-like beta-barrel" evidence="12">
    <location>
        <begin position="334"/>
        <end position="423"/>
    </location>
</feature>
<dbReference type="InterPro" id="IPR058781">
    <property type="entry name" value="HH_AprE-like"/>
</dbReference>
<evidence type="ECO:0000256" key="6">
    <source>
        <dbReference type="ARBA" id="ARBA00022692"/>
    </source>
</evidence>
<evidence type="ECO:0000313" key="14">
    <source>
        <dbReference type="Proteomes" id="UP000548632"/>
    </source>
</evidence>
<evidence type="ECO:0000313" key="13">
    <source>
        <dbReference type="EMBL" id="MBB1126641.1"/>
    </source>
</evidence>
<feature type="domain" description="AprE-like long alpha-helical hairpin" evidence="11">
    <location>
        <begin position="102"/>
        <end position="290"/>
    </location>
</feature>
<dbReference type="AlphaFoldDB" id="A0A839HDC7"/>
<comment type="similarity">
    <text evidence="2 9">Belongs to the membrane fusion protein (MFP) (TC 8.A.1) family.</text>
</comment>
<dbReference type="PANTHER" id="PTHR30386:SF17">
    <property type="entry name" value="ALKALINE PROTEASE SECRETION PROTEIN APRE"/>
    <property type="match status" value="1"/>
</dbReference>
<protein>
    <recommendedName>
        <fullName evidence="9">Membrane fusion protein (MFP) family protein</fullName>
    </recommendedName>
</protein>
<feature type="coiled-coil region" evidence="10">
    <location>
        <begin position="222"/>
        <end position="299"/>
    </location>
</feature>
<comment type="caution">
    <text evidence="13">The sequence shown here is derived from an EMBL/GenBank/DDBJ whole genome shotgun (WGS) entry which is preliminary data.</text>
</comment>
<comment type="subcellular location">
    <subcellularLocation>
        <location evidence="1 9">Cell inner membrane</location>
        <topology evidence="1 9">Single-pass membrane protein</topology>
    </subcellularLocation>
</comment>
<evidence type="ECO:0000259" key="12">
    <source>
        <dbReference type="Pfam" id="PF26002"/>
    </source>
</evidence>
<evidence type="ECO:0000256" key="7">
    <source>
        <dbReference type="ARBA" id="ARBA00022989"/>
    </source>
</evidence>
<dbReference type="PANTHER" id="PTHR30386">
    <property type="entry name" value="MEMBRANE FUSION SUBUNIT OF EMRAB-TOLC MULTIDRUG EFFLUX PUMP"/>
    <property type="match status" value="1"/>
</dbReference>
<keyword evidence="14" id="KW-1185">Reference proteome</keyword>